<dbReference type="GO" id="GO:0008616">
    <property type="term" value="P:tRNA queuosine(34) biosynthetic process"/>
    <property type="evidence" value="ECO:0007669"/>
    <property type="project" value="UniProtKB-UniPathway"/>
</dbReference>
<evidence type="ECO:0000256" key="14">
    <source>
        <dbReference type="ARBA" id="ARBA00023284"/>
    </source>
</evidence>
<evidence type="ECO:0000256" key="8">
    <source>
        <dbReference type="ARBA" id="ARBA00022723"/>
    </source>
</evidence>
<dbReference type="GO" id="GO:0046872">
    <property type="term" value="F:metal ion binding"/>
    <property type="evidence" value="ECO:0007669"/>
    <property type="project" value="UniProtKB-KW"/>
</dbReference>
<evidence type="ECO:0000256" key="10">
    <source>
        <dbReference type="ARBA" id="ARBA00023002"/>
    </source>
</evidence>
<dbReference type="AlphaFoldDB" id="A0A2H0V3B0"/>
<accession>A0A2H0V3B0</accession>
<evidence type="ECO:0000313" key="17">
    <source>
        <dbReference type="EMBL" id="PIR93573.1"/>
    </source>
</evidence>
<dbReference type="PANTHER" id="PTHR36701">
    <property type="entry name" value="EPOXYQUEUOSINE REDUCTASE QUEH"/>
    <property type="match status" value="1"/>
</dbReference>
<dbReference type="UniPathway" id="UPA00392"/>
<evidence type="ECO:0000256" key="1">
    <source>
        <dbReference type="ARBA" id="ARBA00002268"/>
    </source>
</evidence>
<dbReference type="InterPro" id="IPR014729">
    <property type="entry name" value="Rossmann-like_a/b/a_fold"/>
</dbReference>
<keyword evidence="6" id="KW-0004">4Fe-4S</keyword>
<evidence type="ECO:0000256" key="5">
    <source>
        <dbReference type="ARBA" id="ARBA00016895"/>
    </source>
</evidence>
<keyword evidence="8" id="KW-0479">Metal-binding</keyword>
<evidence type="ECO:0000256" key="11">
    <source>
        <dbReference type="ARBA" id="ARBA00023004"/>
    </source>
</evidence>
<evidence type="ECO:0000256" key="13">
    <source>
        <dbReference type="ARBA" id="ARBA00023157"/>
    </source>
</evidence>
<name>A0A2H0V3B0_9BACT</name>
<evidence type="ECO:0000256" key="2">
    <source>
        <dbReference type="ARBA" id="ARBA00004691"/>
    </source>
</evidence>
<dbReference type="GO" id="GO:0052693">
    <property type="term" value="F:epoxyqueuosine reductase activity"/>
    <property type="evidence" value="ECO:0007669"/>
    <property type="project" value="UniProtKB-EC"/>
</dbReference>
<evidence type="ECO:0000256" key="7">
    <source>
        <dbReference type="ARBA" id="ARBA00022694"/>
    </source>
</evidence>
<feature type="non-terminal residue" evidence="17">
    <location>
        <position position="1"/>
    </location>
</feature>
<keyword evidence="14" id="KW-0676">Redox-active center</keyword>
<keyword evidence="11" id="KW-0408">Iron</keyword>
<evidence type="ECO:0000256" key="9">
    <source>
        <dbReference type="ARBA" id="ARBA00022785"/>
    </source>
</evidence>
<evidence type="ECO:0000313" key="18">
    <source>
        <dbReference type="Proteomes" id="UP000229901"/>
    </source>
</evidence>
<keyword evidence="7" id="KW-0819">tRNA processing</keyword>
<comment type="caution">
    <text evidence="17">The sequence shown here is derived from an EMBL/GenBank/DDBJ whole genome shotgun (WGS) entry which is preliminary data.</text>
</comment>
<keyword evidence="10" id="KW-0560">Oxidoreductase</keyword>
<proteinExistence type="inferred from homology"/>
<dbReference type="Pfam" id="PF02677">
    <property type="entry name" value="QueH"/>
    <property type="match status" value="1"/>
</dbReference>
<evidence type="ECO:0000256" key="12">
    <source>
        <dbReference type="ARBA" id="ARBA00023014"/>
    </source>
</evidence>
<comment type="function">
    <text evidence="1">Catalyzes the conversion of epoxyqueuosine (oQ) to queuosine (Q), which is a hypermodified base found in the wobble positions of tRNA(Asp), tRNA(Asn), tRNA(His) and tRNA(Tyr).</text>
</comment>
<dbReference type="EMBL" id="PFAP01000052">
    <property type="protein sequence ID" value="PIR93573.1"/>
    <property type="molecule type" value="Genomic_DNA"/>
</dbReference>
<dbReference type="PANTHER" id="PTHR36701:SF1">
    <property type="entry name" value="EPOXYQUEUOSINE REDUCTASE QUEH"/>
    <property type="match status" value="1"/>
</dbReference>
<comment type="catalytic activity">
    <reaction evidence="16">
        <text>epoxyqueuosine(34) in tRNA + AH2 = queuosine(34) in tRNA + A + H2O</text>
        <dbReference type="Rhea" id="RHEA:32159"/>
        <dbReference type="Rhea" id="RHEA-COMP:18571"/>
        <dbReference type="Rhea" id="RHEA-COMP:18582"/>
        <dbReference type="ChEBI" id="CHEBI:13193"/>
        <dbReference type="ChEBI" id="CHEBI:15377"/>
        <dbReference type="ChEBI" id="CHEBI:17499"/>
        <dbReference type="ChEBI" id="CHEBI:194431"/>
        <dbReference type="ChEBI" id="CHEBI:194443"/>
        <dbReference type="EC" id="1.17.99.6"/>
    </reaction>
</comment>
<evidence type="ECO:0000256" key="3">
    <source>
        <dbReference type="ARBA" id="ARBA00008207"/>
    </source>
</evidence>
<keyword evidence="13" id="KW-1015">Disulfide bond</keyword>
<dbReference type="SUPFAM" id="SSF52402">
    <property type="entry name" value="Adenine nucleotide alpha hydrolases-like"/>
    <property type="match status" value="1"/>
</dbReference>
<comment type="pathway">
    <text evidence="2">tRNA modification; tRNA-queuosine biosynthesis.</text>
</comment>
<protein>
    <recommendedName>
        <fullName evidence="5">Epoxyqueuosine reductase QueH</fullName>
        <ecNumber evidence="4">1.17.99.6</ecNumber>
    </recommendedName>
    <alternativeName>
        <fullName evidence="15">Queuosine biosynthesis protein QueH</fullName>
    </alternativeName>
</protein>
<evidence type="ECO:0000256" key="6">
    <source>
        <dbReference type="ARBA" id="ARBA00022485"/>
    </source>
</evidence>
<evidence type="ECO:0000256" key="4">
    <source>
        <dbReference type="ARBA" id="ARBA00012622"/>
    </source>
</evidence>
<keyword evidence="9" id="KW-0671">Queuosine biosynthesis</keyword>
<dbReference type="InterPro" id="IPR003828">
    <property type="entry name" value="QueH"/>
</dbReference>
<gene>
    <name evidence="17" type="ORF">COT97_05805</name>
</gene>
<dbReference type="GO" id="GO:0051539">
    <property type="term" value="F:4 iron, 4 sulfur cluster binding"/>
    <property type="evidence" value="ECO:0007669"/>
    <property type="project" value="UniProtKB-KW"/>
</dbReference>
<dbReference type="EC" id="1.17.99.6" evidence="4"/>
<dbReference type="Gene3D" id="3.40.50.620">
    <property type="entry name" value="HUPs"/>
    <property type="match status" value="1"/>
</dbReference>
<keyword evidence="12" id="KW-0411">Iron-sulfur</keyword>
<sequence>KELQNMGYEVTVFFYNPNIFPEDEYNLRLNEAERFCAKEGVKLKVGEYDYEAWKENIKGHENAPEKGSRCEICITLRLQETAQVASEDGFEAMASTLTISPHKSVDMVNSIGHEMADIYGVEFIDKVWRKDEGFKKSCELAEDEGFHRQDYCGCEFSIRE</sequence>
<organism evidence="17 18">
    <name type="scientific">Candidatus Falkowbacteria bacterium CG10_big_fil_rev_8_21_14_0_10_39_11</name>
    <dbReference type="NCBI Taxonomy" id="1974565"/>
    <lineage>
        <taxon>Bacteria</taxon>
        <taxon>Candidatus Falkowiibacteriota</taxon>
    </lineage>
</organism>
<dbReference type="Proteomes" id="UP000229901">
    <property type="component" value="Unassembled WGS sequence"/>
</dbReference>
<comment type="similarity">
    <text evidence="3">Belongs to the QueH family.</text>
</comment>
<reference evidence="18" key="1">
    <citation type="submission" date="2017-09" db="EMBL/GenBank/DDBJ databases">
        <title>Depth-based differentiation of microbial function through sediment-hosted aquifers and enrichment of novel symbionts in the deep terrestrial subsurface.</title>
        <authorList>
            <person name="Probst A.J."/>
            <person name="Ladd B."/>
            <person name="Jarett J.K."/>
            <person name="Geller-Mcgrath D.E."/>
            <person name="Sieber C.M.K."/>
            <person name="Emerson J.B."/>
            <person name="Anantharaman K."/>
            <person name="Thomas B.C."/>
            <person name="Malmstrom R."/>
            <person name="Stieglmeier M."/>
            <person name="Klingl A."/>
            <person name="Woyke T."/>
            <person name="Ryan C.M."/>
            <person name="Banfield J.F."/>
        </authorList>
    </citation>
    <scope>NUCLEOTIDE SEQUENCE [LARGE SCALE GENOMIC DNA]</scope>
</reference>
<evidence type="ECO:0000256" key="16">
    <source>
        <dbReference type="ARBA" id="ARBA00047415"/>
    </source>
</evidence>
<evidence type="ECO:0000256" key="15">
    <source>
        <dbReference type="ARBA" id="ARBA00031446"/>
    </source>
</evidence>